<keyword evidence="2" id="KW-1185">Reference proteome</keyword>
<gene>
    <name evidence="1" type="ORF">Bealeia1_00730</name>
</gene>
<accession>A0ABZ2C319</accession>
<protein>
    <recommendedName>
        <fullName evidence="3">Lipoprotein</fullName>
    </recommendedName>
</protein>
<sequence length="279" mass="31590">MLRNFKILSSIFLISITAFSERAQAGICCSKGSHADEGEKKSLVQSSTVQKYDQFVNESLQEEEKKDVKKDVFSVQTEKENSTSKKKKNEPFLNSDVRRDVLSINSEETSKVFLKTRDESQLSILERGNELIQKVEKSLPLTKVEQTEKKISIRAPIIFLNFIVGSEELVKNTEAYKLWGDTKATIDFKLLKKNLPTKLKGDIESLNSNFDENSALNTLLVDILQICEEMDKDNLPDARIARNSTDHKSKILLIPNADSPLGYIFIKIDGVKLTAEEKK</sequence>
<dbReference type="Proteomes" id="UP001330434">
    <property type="component" value="Chromosome"/>
</dbReference>
<organism evidence="1 2">
    <name type="scientific">Candidatus Bealeia paramacronuclearis</name>
    <dbReference type="NCBI Taxonomy" id="1921001"/>
    <lineage>
        <taxon>Bacteria</taxon>
        <taxon>Pseudomonadati</taxon>
        <taxon>Pseudomonadota</taxon>
        <taxon>Alphaproteobacteria</taxon>
        <taxon>Holosporales</taxon>
        <taxon>Holosporaceae</taxon>
        <taxon>Candidatus Bealeia</taxon>
    </lineage>
</organism>
<reference evidence="1 2" key="1">
    <citation type="journal article" date="2024" name="Environ. Microbiol.">
        <title>Novel evolutionary insights on the interactions of the Holosporales (Alphaproteobacteria) with eukaryotic hosts from comparative genomics.</title>
        <authorList>
            <person name="Giovannini M."/>
            <person name="Petroni G."/>
            <person name="Castelli M."/>
        </authorList>
    </citation>
    <scope>NUCLEOTIDE SEQUENCE [LARGE SCALE GENOMIC DNA]</scope>
    <source>
        <strain evidence="1 2">US_Bl 15I1</strain>
    </source>
</reference>
<evidence type="ECO:0008006" key="3">
    <source>
        <dbReference type="Google" id="ProtNLM"/>
    </source>
</evidence>
<proteinExistence type="predicted"/>
<evidence type="ECO:0000313" key="2">
    <source>
        <dbReference type="Proteomes" id="UP001330434"/>
    </source>
</evidence>
<dbReference type="EMBL" id="CP133270">
    <property type="protein sequence ID" value="WVX66551.1"/>
    <property type="molecule type" value="Genomic_DNA"/>
</dbReference>
<name>A0ABZ2C319_9PROT</name>
<dbReference type="RefSeq" id="WP_331255405.1">
    <property type="nucleotide sequence ID" value="NZ_CP133270.1"/>
</dbReference>
<evidence type="ECO:0000313" key="1">
    <source>
        <dbReference type="EMBL" id="WVX66551.1"/>
    </source>
</evidence>